<dbReference type="Gene3D" id="3.30.420.10">
    <property type="entry name" value="Ribonuclease H-like superfamily/Ribonuclease H"/>
    <property type="match status" value="1"/>
</dbReference>
<dbReference type="EMBL" id="CP002452">
    <property type="protein sequence ID" value="ADV47271.1"/>
    <property type="molecule type" value="Genomic_DNA"/>
</dbReference>
<evidence type="ECO:0000259" key="1">
    <source>
        <dbReference type="PROSITE" id="PS50994"/>
    </source>
</evidence>
<proteinExistence type="predicted"/>
<dbReference type="GO" id="GO:0003676">
    <property type="term" value="F:nucleic acid binding"/>
    <property type="evidence" value="ECO:0007669"/>
    <property type="project" value="InterPro"/>
</dbReference>
<dbReference type="AlphaFoldDB" id="E6X2Y8"/>
<sequence>MKQHYHCNARTNSHIRQSIQKSKASNQELARRFGVSIQTISKWRNRQETQDRSSRPHTIHYALNNLEREIVRIVRTCTWMPLDDLVEILRSVFPGISRSAVYRTLKTLKISRVPEEKRAKAKKFKEYAPGFVHMDVTYLPKIDGVKYYLFVAIDRATRLMYYKVYRSRSAGSAMDFLEECQRFFPFRITHILTDNGMEFTDRFSQGRKEPTGNHRFDKLCKALKITHRLTEPFTPQTNGMVERANGLIKERTIKVQNYENLKQMIMDLDKFLLYYLFTRRHGGLRKELKVKTPFEALRYWYNLESDLFRKSPEMFKADTLLWLQQRGET</sequence>
<organism evidence="2 3">
    <name type="scientific">Nitratifractor salsuginis (strain DSM 16511 / JCM 12458 / E9I37-1)</name>
    <dbReference type="NCBI Taxonomy" id="749222"/>
    <lineage>
        <taxon>Bacteria</taxon>
        <taxon>Pseudomonadati</taxon>
        <taxon>Campylobacterota</taxon>
        <taxon>Epsilonproteobacteria</taxon>
        <taxon>Campylobacterales</taxon>
        <taxon>Sulfurovaceae</taxon>
        <taxon>Nitratifractor</taxon>
    </lineage>
</organism>
<dbReference type="STRING" id="749222.Nitsa_2029"/>
<dbReference type="HOGENOM" id="CLU_027402_15_1_7"/>
<dbReference type="PROSITE" id="PS50994">
    <property type="entry name" value="INTEGRASE"/>
    <property type="match status" value="1"/>
</dbReference>
<evidence type="ECO:0000313" key="3">
    <source>
        <dbReference type="Proteomes" id="UP000008633"/>
    </source>
</evidence>
<keyword evidence="3" id="KW-1185">Reference proteome</keyword>
<feature type="domain" description="Integrase catalytic" evidence="1">
    <location>
        <begin position="125"/>
        <end position="301"/>
    </location>
</feature>
<dbReference type="InterPro" id="IPR036397">
    <property type="entry name" value="RNaseH_sf"/>
</dbReference>
<dbReference type="SUPFAM" id="SSF46689">
    <property type="entry name" value="Homeodomain-like"/>
    <property type="match status" value="1"/>
</dbReference>
<protein>
    <submittedName>
        <fullName evidence="2">Integrase catalytic region</fullName>
    </submittedName>
</protein>
<gene>
    <name evidence="2" type="ordered locus">Nitsa_2029</name>
</gene>
<reference evidence="3" key="2">
    <citation type="submission" date="2011-01" db="EMBL/GenBank/DDBJ databases">
        <title>The complete genome of Nitratifractor salsuginis DSM 16511.</title>
        <authorList>
            <consortium name="US DOE Joint Genome Institute (JGI-PGF)"/>
            <person name="Lucas S."/>
            <person name="Copeland A."/>
            <person name="Lapidus A."/>
            <person name="Bruce D."/>
            <person name="Goodwin L."/>
            <person name="Pitluck S."/>
            <person name="Kyrpides N."/>
            <person name="Mavromatis K."/>
            <person name="Ivanova N."/>
            <person name="Mikhailova N."/>
            <person name="Zeytun A."/>
            <person name="Detter J.C."/>
            <person name="Tapia R."/>
            <person name="Han C."/>
            <person name="Land M."/>
            <person name="Hauser L."/>
            <person name="Markowitz V."/>
            <person name="Cheng J.-F."/>
            <person name="Hugenholtz P."/>
            <person name="Woyke T."/>
            <person name="Wu D."/>
            <person name="Tindall B."/>
            <person name="Schuetze A."/>
            <person name="Brambilla E."/>
            <person name="Klenk H.-P."/>
            <person name="Eisen J.A."/>
        </authorList>
    </citation>
    <scope>NUCLEOTIDE SEQUENCE [LARGE SCALE GENOMIC DNA]</scope>
    <source>
        <strain evidence="3">DSM 16511 / JCM 12458 / E9I37-1</strain>
    </source>
</reference>
<dbReference type="OrthoDB" id="5403451at2"/>
<dbReference type="RefSeq" id="WP_013554956.1">
    <property type="nucleotide sequence ID" value="NC_014935.1"/>
</dbReference>
<accession>E6X2Y8</accession>
<name>E6X2Y8_NITSE</name>
<dbReference type="Proteomes" id="UP000008633">
    <property type="component" value="Chromosome"/>
</dbReference>
<dbReference type="Pfam" id="PF00665">
    <property type="entry name" value="rve"/>
    <property type="match status" value="1"/>
</dbReference>
<dbReference type="eggNOG" id="COG2801">
    <property type="taxonomic scope" value="Bacteria"/>
</dbReference>
<dbReference type="GO" id="GO:0015074">
    <property type="term" value="P:DNA integration"/>
    <property type="evidence" value="ECO:0007669"/>
    <property type="project" value="InterPro"/>
</dbReference>
<dbReference type="InterPro" id="IPR009057">
    <property type="entry name" value="Homeodomain-like_sf"/>
</dbReference>
<dbReference type="KEGG" id="nsa:Nitsa_2029"/>
<dbReference type="SUPFAM" id="SSF53098">
    <property type="entry name" value="Ribonuclease H-like"/>
    <property type="match status" value="1"/>
</dbReference>
<dbReference type="InterPro" id="IPR012337">
    <property type="entry name" value="RNaseH-like_sf"/>
</dbReference>
<dbReference type="PANTHER" id="PTHR35004">
    <property type="entry name" value="TRANSPOSASE RV3428C-RELATED"/>
    <property type="match status" value="1"/>
</dbReference>
<reference evidence="2 3" key="1">
    <citation type="journal article" date="2011" name="Stand. Genomic Sci.">
        <title>Complete genome sequence of Nitratifractor salsuginis type strain (E9I37-1).</title>
        <authorList>
            <person name="Anderson I."/>
            <person name="Sikorski J."/>
            <person name="Zeytun A."/>
            <person name="Nolan M."/>
            <person name="Lapidus A."/>
            <person name="Lucas S."/>
            <person name="Hammon N."/>
            <person name="Deshpande S."/>
            <person name="Cheng J.F."/>
            <person name="Tapia R."/>
            <person name="Han C."/>
            <person name="Goodwin L."/>
            <person name="Pitluck S."/>
            <person name="Liolios K."/>
            <person name="Pagani I."/>
            <person name="Ivanova N."/>
            <person name="Huntemann M."/>
            <person name="Mavromatis K."/>
            <person name="Ovchinikova G."/>
            <person name="Pati A."/>
            <person name="Chen A."/>
            <person name="Palaniappan K."/>
            <person name="Land M."/>
            <person name="Hauser L."/>
            <person name="Brambilla E.M."/>
            <person name="Ngatchou-Djao O.D."/>
            <person name="Rohde M."/>
            <person name="Tindall B.J."/>
            <person name="Goker M."/>
            <person name="Detter J.C."/>
            <person name="Woyke T."/>
            <person name="Bristow J."/>
            <person name="Eisen J.A."/>
            <person name="Markowitz V."/>
            <person name="Hugenholtz P."/>
            <person name="Klenk H.P."/>
            <person name="Kyrpides N.C."/>
        </authorList>
    </citation>
    <scope>NUCLEOTIDE SEQUENCE [LARGE SCALE GENOMIC DNA]</scope>
    <source>
        <strain evidence="3">DSM 16511 / JCM 12458 / E9I37-1</strain>
    </source>
</reference>
<dbReference type="InterPro" id="IPR001584">
    <property type="entry name" value="Integrase_cat-core"/>
</dbReference>
<evidence type="ECO:0000313" key="2">
    <source>
        <dbReference type="EMBL" id="ADV47271.1"/>
    </source>
</evidence>
<dbReference type="PANTHER" id="PTHR35004:SF7">
    <property type="entry name" value="INTEGRASE PROTEIN"/>
    <property type="match status" value="1"/>
</dbReference>